<feature type="region of interest" description="Disordered" evidence="1">
    <location>
        <begin position="109"/>
        <end position="228"/>
    </location>
</feature>
<evidence type="ECO:0000313" key="3">
    <source>
        <dbReference type="Proteomes" id="UP001161017"/>
    </source>
</evidence>
<protein>
    <submittedName>
        <fullName evidence="2">Uncharacterized protein</fullName>
    </submittedName>
</protein>
<organism evidence="2 3">
    <name type="scientific">Ramalina farinacea</name>
    <dbReference type="NCBI Taxonomy" id="258253"/>
    <lineage>
        <taxon>Eukaryota</taxon>
        <taxon>Fungi</taxon>
        <taxon>Dikarya</taxon>
        <taxon>Ascomycota</taxon>
        <taxon>Pezizomycotina</taxon>
        <taxon>Lecanoromycetes</taxon>
        <taxon>OSLEUM clade</taxon>
        <taxon>Lecanoromycetidae</taxon>
        <taxon>Lecanorales</taxon>
        <taxon>Lecanorineae</taxon>
        <taxon>Ramalinaceae</taxon>
        <taxon>Ramalina</taxon>
    </lineage>
</organism>
<keyword evidence="3" id="KW-1185">Reference proteome</keyword>
<dbReference type="Proteomes" id="UP001161017">
    <property type="component" value="Unassembled WGS sequence"/>
</dbReference>
<gene>
    <name evidence="2" type="ORF">OHK93_002224</name>
</gene>
<reference evidence="2" key="1">
    <citation type="journal article" date="2023" name="Genome Biol. Evol.">
        <title>First Whole Genome Sequence and Flow Cytometry Genome Size Data for the Lichen-Forming Fungus Ramalina farinacea (Ascomycota).</title>
        <authorList>
            <person name="Llewellyn T."/>
            <person name="Mian S."/>
            <person name="Hill R."/>
            <person name="Leitch I.J."/>
            <person name="Gaya E."/>
        </authorList>
    </citation>
    <scope>NUCLEOTIDE SEQUENCE</scope>
    <source>
        <strain evidence="2">LIQ254RAFAR</strain>
    </source>
</reference>
<feature type="compositionally biased region" description="Polar residues" evidence="1">
    <location>
        <begin position="162"/>
        <end position="175"/>
    </location>
</feature>
<accession>A0AA43QSQ5</accession>
<comment type="caution">
    <text evidence="2">The sequence shown here is derived from an EMBL/GenBank/DDBJ whole genome shotgun (WGS) entry which is preliminary data.</text>
</comment>
<feature type="compositionally biased region" description="Basic and acidic residues" evidence="1">
    <location>
        <begin position="109"/>
        <end position="123"/>
    </location>
</feature>
<evidence type="ECO:0000256" key="1">
    <source>
        <dbReference type="SAM" id="MobiDB-lite"/>
    </source>
</evidence>
<sequence>MALHLPVYTRHNAVAHNLEAAGDSLGPLITTVSNHPSRRSSTWHERAYYGQGPTLLKQDLHDVDQIPGGFATYPGSQHAPQYMDRQLPRVATHPLTDPDADWERINQYRHDVGPSSGRDRRAGYDPIGHPLDRDRRGEAPLARQPSPVQTNLGYKPPPGRLSPTSPLWGTESLYSMDQMDPGLQRGSSESKREGKAAQKPHHTQKRTNRDEFDGPTQLLKKPPSDVVTAHEQELPQVPINLDVREQDQVLSQVNIQLSQCAFDFVAKYQFPIPVETDKRLVEEAKDREWSEWVYLLKRLAIKRRIPARILYDGQIKQLVTVLENSLEMRHASANQSRPPKDDRNVLQLISAGTQVAKILKDARTMDYLDKLYQQVEGVIQERRQGSTMYTG</sequence>
<dbReference type="EMBL" id="JAPUFD010000013">
    <property type="protein sequence ID" value="MDI1491019.1"/>
    <property type="molecule type" value="Genomic_DNA"/>
</dbReference>
<dbReference type="AlphaFoldDB" id="A0AA43QSQ5"/>
<evidence type="ECO:0000313" key="2">
    <source>
        <dbReference type="EMBL" id="MDI1491019.1"/>
    </source>
</evidence>
<name>A0AA43QSQ5_9LECA</name>
<proteinExistence type="predicted"/>